<organism evidence="4 5">
    <name type="scientific">Desulfomonile tiedjei (strain ATCC 49306 / DSM 6799 / DCB-1)</name>
    <dbReference type="NCBI Taxonomy" id="706587"/>
    <lineage>
        <taxon>Bacteria</taxon>
        <taxon>Pseudomonadati</taxon>
        <taxon>Thermodesulfobacteriota</taxon>
        <taxon>Desulfomonilia</taxon>
        <taxon>Desulfomonilales</taxon>
        <taxon>Desulfomonilaceae</taxon>
        <taxon>Desulfomonile</taxon>
    </lineage>
</organism>
<dbReference type="Pfam" id="PF01551">
    <property type="entry name" value="Peptidase_M23"/>
    <property type="match status" value="1"/>
</dbReference>
<dbReference type="InterPro" id="IPR036779">
    <property type="entry name" value="LysM_dom_sf"/>
</dbReference>
<feature type="domain" description="LysM" evidence="3">
    <location>
        <begin position="84"/>
        <end position="128"/>
    </location>
</feature>
<dbReference type="KEGG" id="dti:Desti_1746"/>
<dbReference type="GO" id="GO:0004222">
    <property type="term" value="F:metalloendopeptidase activity"/>
    <property type="evidence" value="ECO:0007669"/>
    <property type="project" value="TreeGrafter"/>
</dbReference>
<evidence type="ECO:0000259" key="3">
    <source>
        <dbReference type="PROSITE" id="PS51782"/>
    </source>
</evidence>
<dbReference type="InterPro" id="IPR016047">
    <property type="entry name" value="M23ase_b-sheet_dom"/>
</dbReference>
<dbReference type="Proteomes" id="UP000006055">
    <property type="component" value="Chromosome"/>
</dbReference>
<evidence type="ECO:0000313" key="4">
    <source>
        <dbReference type="EMBL" id="AFM24456.1"/>
    </source>
</evidence>
<keyword evidence="5" id="KW-1185">Reference proteome</keyword>
<dbReference type="CDD" id="cd00118">
    <property type="entry name" value="LysM"/>
    <property type="match status" value="1"/>
</dbReference>
<dbReference type="InterPro" id="IPR050570">
    <property type="entry name" value="Cell_wall_metabolism_enzyme"/>
</dbReference>
<dbReference type="PANTHER" id="PTHR21666">
    <property type="entry name" value="PEPTIDASE-RELATED"/>
    <property type="match status" value="1"/>
</dbReference>
<dbReference type="HOGENOM" id="CLU_029425_0_0_7"/>
<gene>
    <name evidence="4" type="ordered locus">Desti_1746</name>
</gene>
<dbReference type="Gene3D" id="2.70.70.10">
    <property type="entry name" value="Glucose Permease (Domain IIA)"/>
    <property type="match status" value="1"/>
</dbReference>
<protein>
    <submittedName>
        <fullName evidence="4">Membrane-bound metallopeptidase</fullName>
    </submittedName>
</protein>
<dbReference type="PATRIC" id="fig|706587.4.peg.1999"/>
<name>I4C4G5_DESTA</name>
<dbReference type="STRING" id="706587.Desti_1746"/>
<dbReference type="Pfam" id="PF01476">
    <property type="entry name" value="LysM"/>
    <property type="match status" value="1"/>
</dbReference>
<dbReference type="InterPro" id="IPR011055">
    <property type="entry name" value="Dup_hybrid_motif"/>
</dbReference>
<proteinExistence type="predicted"/>
<dbReference type="PANTHER" id="PTHR21666:SF270">
    <property type="entry name" value="MUREIN HYDROLASE ACTIVATOR ENVC"/>
    <property type="match status" value="1"/>
</dbReference>
<keyword evidence="2" id="KW-0812">Transmembrane</keyword>
<dbReference type="CDD" id="cd12797">
    <property type="entry name" value="M23_peptidase"/>
    <property type="match status" value="1"/>
</dbReference>
<feature type="region of interest" description="Disordered" evidence="1">
    <location>
        <begin position="1"/>
        <end position="24"/>
    </location>
</feature>
<dbReference type="AlphaFoldDB" id="I4C4G5"/>
<keyword evidence="2" id="KW-1133">Transmembrane helix</keyword>
<dbReference type="eggNOG" id="COG1388">
    <property type="taxonomic scope" value="Bacteria"/>
</dbReference>
<evidence type="ECO:0000313" key="5">
    <source>
        <dbReference type="Proteomes" id="UP000006055"/>
    </source>
</evidence>
<feature type="transmembrane region" description="Helical" evidence="2">
    <location>
        <begin position="43"/>
        <end position="63"/>
    </location>
</feature>
<sequence>MAALNLKSRFHSGPDAPGSPDRGVPNRLDARNLIRRNRIGQQLAMGIALFLLTAFLSGCPHYSSGLPPSLRLDHLEPDQPARGILHKVLPDQNLLSIAKAYNIDLQALAEVNNLRPPYMIKADSSLFIPGASQVMPVESAKTEPQEKEKTEVRDFTGLLSWPVEGKIISEFGVRGGTQYNGITIQAPEGSPVRASGNGRVGHVGTITLFGNVVLIEHPNNLVTVYAHLKEIKVTAGDTVKNGQIIGTVGSSGRSEGPTLYYEVRSRKKPRNPLFFMDRKAEVKETG</sequence>
<dbReference type="SUPFAM" id="SSF51261">
    <property type="entry name" value="Duplicated hybrid motif"/>
    <property type="match status" value="1"/>
</dbReference>
<evidence type="ECO:0000256" key="2">
    <source>
        <dbReference type="SAM" id="Phobius"/>
    </source>
</evidence>
<reference evidence="5" key="1">
    <citation type="submission" date="2012-06" db="EMBL/GenBank/DDBJ databases">
        <title>Complete sequence of chromosome of Desulfomonile tiedjei DSM 6799.</title>
        <authorList>
            <person name="Lucas S."/>
            <person name="Copeland A."/>
            <person name="Lapidus A."/>
            <person name="Glavina del Rio T."/>
            <person name="Dalin E."/>
            <person name="Tice H."/>
            <person name="Bruce D."/>
            <person name="Goodwin L."/>
            <person name="Pitluck S."/>
            <person name="Peters L."/>
            <person name="Ovchinnikova G."/>
            <person name="Zeytun A."/>
            <person name="Lu M."/>
            <person name="Kyrpides N."/>
            <person name="Mavromatis K."/>
            <person name="Ivanova N."/>
            <person name="Brettin T."/>
            <person name="Detter J.C."/>
            <person name="Han C."/>
            <person name="Larimer F."/>
            <person name="Land M."/>
            <person name="Hauser L."/>
            <person name="Markowitz V."/>
            <person name="Cheng J.-F."/>
            <person name="Hugenholtz P."/>
            <person name="Woyke T."/>
            <person name="Wu D."/>
            <person name="Spring S."/>
            <person name="Schroeder M."/>
            <person name="Brambilla E."/>
            <person name="Klenk H.-P."/>
            <person name="Eisen J.A."/>
        </authorList>
    </citation>
    <scope>NUCLEOTIDE SEQUENCE [LARGE SCALE GENOMIC DNA]</scope>
    <source>
        <strain evidence="5">ATCC 49306 / DSM 6799 / DCB-1</strain>
    </source>
</reference>
<dbReference type="Gene3D" id="3.10.350.10">
    <property type="entry name" value="LysM domain"/>
    <property type="match status" value="1"/>
</dbReference>
<dbReference type="SMART" id="SM00257">
    <property type="entry name" value="LysM"/>
    <property type="match status" value="1"/>
</dbReference>
<dbReference type="PROSITE" id="PS51782">
    <property type="entry name" value="LYSM"/>
    <property type="match status" value="1"/>
</dbReference>
<keyword evidence="2" id="KW-0472">Membrane</keyword>
<accession>I4C4G5</accession>
<dbReference type="InterPro" id="IPR018392">
    <property type="entry name" value="LysM"/>
</dbReference>
<dbReference type="EMBL" id="CP003360">
    <property type="protein sequence ID" value="AFM24456.1"/>
    <property type="molecule type" value="Genomic_DNA"/>
</dbReference>
<evidence type="ECO:0000256" key="1">
    <source>
        <dbReference type="SAM" id="MobiDB-lite"/>
    </source>
</evidence>
<dbReference type="eggNOG" id="COG4942">
    <property type="taxonomic scope" value="Bacteria"/>
</dbReference>